<dbReference type="Gene3D" id="3.40.50.2300">
    <property type="match status" value="1"/>
</dbReference>
<feature type="DNA-binding region" description="OmpR/PhoB-type" evidence="7">
    <location>
        <begin position="164"/>
        <end position="257"/>
    </location>
</feature>
<dbReference type="OrthoDB" id="9801604at2"/>
<dbReference type="GO" id="GO:0006355">
    <property type="term" value="P:regulation of DNA-templated transcription"/>
    <property type="evidence" value="ECO:0007669"/>
    <property type="project" value="InterPro"/>
</dbReference>
<proteinExistence type="predicted"/>
<dbReference type="PANTHER" id="PTHR48111:SF1">
    <property type="entry name" value="TWO-COMPONENT RESPONSE REGULATOR ORR33"/>
    <property type="match status" value="1"/>
</dbReference>
<evidence type="ECO:0000259" key="10">
    <source>
        <dbReference type="PROSITE" id="PS51755"/>
    </source>
</evidence>
<dbReference type="SMART" id="SM00448">
    <property type="entry name" value="REC"/>
    <property type="match status" value="1"/>
</dbReference>
<evidence type="ECO:0000256" key="8">
    <source>
        <dbReference type="SAM" id="MobiDB-lite"/>
    </source>
</evidence>
<gene>
    <name evidence="11" type="ORF">CP967_15150</name>
</gene>
<dbReference type="RefSeq" id="WP_150488481.1">
    <property type="nucleotide sequence ID" value="NZ_BMUV01000013.1"/>
</dbReference>
<dbReference type="Pfam" id="PF00072">
    <property type="entry name" value="Response_reg"/>
    <property type="match status" value="1"/>
</dbReference>
<sequence length="258" mass="28133">MAGKTALLAHRGPASHEAPSRQPGRTAPAAPPAPEDGGGWRVLVVESVPDEADHLARALRRHGHRTRNVGTGRAALEVYGEADLVLLDLDLPDLDGLEVCRSIRLADDKPLIAVTARASELDRVLGLQAGADDYLVKPYGFRELMARMEAVMRRSRPRAAPTATGATTHNGLRIDLERRTATLAGERLDLTPKEFSLLALLVSHAGDVLPRERLMREVWAGSWSRRTLDTHVCSLRSKLGSNDWILTVRGVGFQIGCR</sequence>
<dbReference type="PROSITE" id="PS51755">
    <property type="entry name" value="OMPR_PHOB"/>
    <property type="match status" value="1"/>
</dbReference>
<evidence type="ECO:0000256" key="5">
    <source>
        <dbReference type="ARBA" id="ARBA00023163"/>
    </source>
</evidence>
<keyword evidence="4 7" id="KW-0238">DNA-binding</keyword>
<evidence type="ECO:0000256" key="4">
    <source>
        <dbReference type="ARBA" id="ARBA00023125"/>
    </source>
</evidence>
<feature type="region of interest" description="Disordered" evidence="8">
    <location>
        <begin position="1"/>
        <end position="39"/>
    </location>
</feature>
<evidence type="ECO:0000313" key="11">
    <source>
        <dbReference type="EMBL" id="QEU73161.1"/>
    </source>
</evidence>
<dbReference type="GO" id="GO:0005829">
    <property type="term" value="C:cytosol"/>
    <property type="evidence" value="ECO:0007669"/>
    <property type="project" value="TreeGrafter"/>
</dbReference>
<evidence type="ECO:0000259" key="9">
    <source>
        <dbReference type="PROSITE" id="PS50110"/>
    </source>
</evidence>
<evidence type="ECO:0000256" key="6">
    <source>
        <dbReference type="PROSITE-ProRule" id="PRU00169"/>
    </source>
</evidence>
<dbReference type="Gene3D" id="6.10.250.690">
    <property type="match status" value="1"/>
</dbReference>
<dbReference type="SUPFAM" id="SSF46894">
    <property type="entry name" value="C-terminal effector domain of the bipartite response regulators"/>
    <property type="match status" value="1"/>
</dbReference>
<organism evidence="11 12">
    <name type="scientific">Streptomyces nitrosporeus</name>
    <dbReference type="NCBI Taxonomy" id="28894"/>
    <lineage>
        <taxon>Bacteria</taxon>
        <taxon>Bacillati</taxon>
        <taxon>Actinomycetota</taxon>
        <taxon>Actinomycetes</taxon>
        <taxon>Kitasatosporales</taxon>
        <taxon>Streptomycetaceae</taxon>
        <taxon>Streptomyces</taxon>
    </lineage>
</organism>
<dbReference type="InterPro" id="IPR016032">
    <property type="entry name" value="Sig_transdc_resp-reg_C-effctor"/>
</dbReference>
<dbReference type="InterPro" id="IPR036388">
    <property type="entry name" value="WH-like_DNA-bd_sf"/>
</dbReference>
<accession>A0A5J6FA75</accession>
<dbReference type="Proteomes" id="UP000326178">
    <property type="component" value="Chromosome"/>
</dbReference>
<dbReference type="InterPro" id="IPR001867">
    <property type="entry name" value="OmpR/PhoB-type_DNA-bd"/>
</dbReference>
<keyword evidence="2" id="KW-0902">Two-component regulatory system</keyword>
<dbReference type="InterPro" id="IPR039420">
    <property type="entry name" value="WalR-like"/>
</dbReference>
<evidence type="ECO:0000313" key="12">
    <source>
        <dbReference type="Proteomes" id="UP000326178"/>
    </source>
</evidence>
<dbReference type="EMBL" id="CP023702">
    <property type="protein sequence ID" value="QEU73161.1"/>
    <property type="molecule type" value="Genomic_DNA"/>
</dbReference>
<feature type="domain" description="Response regulatory" evidence="9">
    <location>
        <begin position="41"/>
        <end position="152"/>
    </location>
</feature>
<dbReference type="PROSITE" id="PS50110">
    <property type="entry name" value="RESPONSE_REGULATORY"/>
    <property type="match status" value="1"/>
</dbReference>
<keyword evidence="1 6" id="KW-0597">Phosphoprotein</keyword>
<keyword evidence="3" id="KW-0805">Transcription regulation</keyword>
<evidence type="ECO:0000256" key="2">
    <source>
        <dbReference type="ARBA" id="ARBA00023012"/>
    </source>
</evidence>
<dbReference type="AlphaFoldDB" id="A0A5J6FA75"/>
<dbReference type="KEGG" id="snk:CP967_15150"/>
<protein>
    <submittedName>
        <fullName evidence="11">DNA-binding response regulator</fullName>
    </submittedName>
</protein>
<evidence type="ECO:0000256" key="7">
    <source>
        <dbReference type="PROSITE-ProRule" id="PRU01091"/>
    </source>
</evidence>
<dbReference type="InterPro" id="IPR011006">
    <property type="entry name" value="CheY-like_superfamily"/>
</dbReference>
<dbReference type="PANTHER" id="PTHR48111">
    <property type="entry name" value="REGULATOR OF RPOS"/>
    <property type="match status" value="1"/>
</dbReference>
<dbReference type="SUPFAM" id="SSF52172">
    <property type="entry name" value="CheY-like"/>
    <property type="match status" value="1"/>
</dbReference>
<keyword evidence="12" id="KW-1185">Reference proteome</keyword>
<dbReference type="GO" id="GO:0000976">
    <property type="term" value="F:transcription cis-regulatory region binding"/>
    <property type="evidence" value="ECO:0007669"/>
    <property type="project" value="TreeGrafter"/>
</dbReference>
<dbReference type="InterPro" id="IPR001789">
    <property type="entry name" value="Sig_transdc_resp-reg_receiver"/>
</dbReference>
<dbReference type="GO" id="GO:0000156">
    <property type="term" value="F:phosphorelay response regulator activity"/>
    <property type="evidence" value="ECO:0007669"/>
    <property type="project" value="TreeGrafter"/>
</dbReference>
<dbReference type="SMART" id="SM00862">
    <property type="entry name" value="Trans_reg_C"/>
    <property type="match status" value="1"/>
</dbReference>
<evidence type="ECO:0000256" key="3">
    <source>
        <dbReference type="ARBA" id="ARBA00023015"/>
    </source>
</evidence>
<keyword evidence="5" id="KW-0804">Transcription</keyword>
<dbReference type="Pfam" id="PF00486">
    <property type="entry name" value="Trans_reg_C"/>
    <property type="match status" value="1"/>
</dbReference>
<dbReference type="GO" id="GO:0032993">
    <property type="term" value="C:protein-DNA complex"/>
    <property type="evidence" value="ECO:0007669"/>
    <property type="project" value="TreeGrafter"/>
</dbReference>
<feature type="domain" description="OmpR/PhoB-type" evidence="10">
    <location>
        <begin position="164"/>
        <end position="257"/>
    </location>
</feature>
<reference evidence="11 12" key="1">
    <citation type="submission" date="2017-09" db="EMBL/GenBank/DDBJ databases">
        <authorList>
            <person name="Lee N."/>
            <person name="Cho B.-K."/>
        </authorList>
    </citation>
    <scope>NUCLEOTIDE SEQUENCE [LARGE SCALE GENOMIC DNA]</scope>
    <source>
        <strain evidence="11 12">ATCC 12769</strain>
    </source>
</reference>
<dbReference type="CDD" id="cd00383">
    <property type="entry name" value="trans_reg_C"/>
    <property type="match status" value="1"/>
</dbReference>
<name>A0A5J6FA75_9ACTN</name>
<dbReference type="Gene3D" id="1.10.10.10">
    <property type="entry name" value="Winged helix-like DNA-binding domain superfamily/Winged helix DNA-binding domain"/>
    <property type="match status" value="1"/>
</dbReference>
<evidence type="ECO:0000256" key="1">
    <source>
        <dbReference type="ARBA" id="ARBA00022553"/>
    </source>
</evidence>
<feature type="modified residue" description="4-aspartylphosphate" evidence="6">
    <location>
        <position position="88"/>
    </location>
</feature>